<gene>
    <name evidence="2" type="ORF">HNV10_04390</name>
</gene>
<feature type="transmembrane region" description="Helical" evidence="1">
    <location>
        <begin position="48"/>
        <end position="69"/>
    </location>
</feature>
<evidence type="ECO:0000256" key="1">
    <source>
        <dbReference type="SAM" id="Phobius"/>
    </source>
</evidence>
<proteinExistence type="predicted"/>
<reference evidence="2 3" key="1">
    <citation type="journal article" date="2015" name="Int. J. Syst. Evol. Microbiol.">
        <title>Winogradskyella litoriviva sp. nov., isolated from coastal seawater.</title>
        <authorList>
            <person name="Nedashkovskaya O.I."/>
            <person name="Kukhlevskiy A.D."/>
            <person name="Zhukova N.V."/>
            <person name="Kim S.J."/>
            <person name="Rhee S.K."/>
            <person name="Mikhailov V.V."/>
        </authorList>
    </citation>
    <scope>NUCLEOTIDE SEQUENCE [LARGE SCALE GENOMIC DNA]</scope>
    <source>
        <strain evidence="2 3">KMM6491</strain>
    </source>
</reference>
<evidence type="ECO:0000313" key="2">
    <source>
        <dbReference type="EMBL" id="NRD22466.1"/>
    </source>
</evidence>
<comment type="caution">
    <text evidence="2">The sequence shown here is derived from an EMBL/GenBank/DDBJ whole genome shotgun (WGS) entry which is preliminary data.</text>
</comment>
<keyword evidence="1" id="KW-1133">Transmembrane helix</keyword>
<dbReference type="Proteomes" id="UP000805085">
    <property type="component" value="Unassembled WGS sequence"/>
</dbReference>
<dbReference type="RefSeq" id="WP_173300140.1">
    <property type="nucleotide sequence ID" value="NZ_JABRWQ010000002.1"/>
</dbReference>
<keyword evidence="3" id="KW-1185">Reference proteome</keyword>
<feature type="transmembrane region" description="Helical" evidence="1">
    <location>
        <begin position="84"/>
        <end position="105"/>
    </location>
</feature>
<organism evidence="2 3">
    <name type="scientific">Winogradskyella litoriviva</name>
    <dbReference type="NCBI Taxonomy" id="1220182"/>
    <lineage>
        <taxon>Bacteria</taxon>
        <taxon>Pseudomonadati</taxon>
        <taxon>Bacteroidota</taxon>
        <taxon>Flavobacteriia</taxon>
        <taxon>Flavobacteriales</taxon>
        <taxon>Flavobacteriaceae</taxon>
        <taxon>Winogradskyella</taxon>
    </lineage>
</organism>
<accession>A0ABX2E419</accession>
<dbReference type="EMBL" id="JABRWQ010000002">
    <property type="protein sequence ID" value="NRD22466.1"/>
    <property type="molecule type" value="Genomic_DNA"/>
</dbReference>
<name>A0ABX2E419_9FLAO</name>
<evidence type="ECO:0000313" key="3">
    <source>
        <dbReference type="Proteomes" id="UP000805085"/>
    </source>
</evidence>
<protein>
    <submittedName>
        <fullName evidence="2">Uncharacterized protein</fullName>
    </submittedName>
</protein>
<keyword evidence="1" id="KW-0472">Membrane</keyword>
<keyword evidence="1" id="KW-0812">Transmembrane</keyword>
<sequence>MKPKELDSLLKDLQHKVDTSPLKGGGASFKTNVLIEESSSKLYYKPSIGVGFFSFIFLAAGLGILFLAINPLFKNNFNFAEVEWFLLLFGLVFASAGGFMFYFFYMPRVFDKQLGVYYKAYKPNIHRIKKDASNKYIPLISIVAIQIIGEHIKSNKGSYKSFELNLILQNGSRKNVIDHGNLKSIIIDAEILSDFLNVPIWHAGSIN</sequence>